<comment type="subcellular location">
    <subcellularLocation>
        <location evidence="1">Endoplasmic reticulum membrane</location>
        <topology evidence="1">Single-pass membrane protein</topology>
    </subcellularLocation>
</comment>
<gene>
    <name evidence="18" type="ORF">POCULU_LOCUS2224</name>
</gene>
<dbReference type="OrthoDB" id="614844at2759"/>
<evidence type="ECO:0000256" key="9">
    <source>
        <dbReference type="ARBA" id="ARBA00022989"/>
    </source>
</evidence>
<evidence type="ECO:0000256" key="7">
    <source>
        <dbReference type="ARBA" id="ARBA00022692"/>
    </source>
</evidence>
<keyword evidence="9 16" id="KW-1133">Transmembrane helix</keyword>
<feature type="transmembrane region" description="Helical" evidence="16">
    <location>
        <begin position="110"/>
        <end position="131"/>
    </location>
</feature>
<evidence type="ECO:0000259" key="17">
    <source>
        <dbReference type="Pfam" id="PF00534"/>
    </source>
</evidence>
<dbReference type="InterPro" id="IPR026051">
    <property type="entry name" value="ALG1-like"/>
</dbReference>
<dbReference type="GO" id="GO:0005789">
    <property type="term" value="C:endoplasmic reticulum membrane"/>
    <property type="evidence" value="ECO:0007669"/>
    <property type="project" value="UniProtKB-SubCell"/>
</dbReference>
<evidence type="ECO:0000256" key="12">
    <source>
        <dbReference type="ARBA" id="ARBA00031434"/>
    </source>
</evidence>
<evidence type="ECO:0000256" key="10">
    <source>
        <dbReference type="ARBA" id="ARBA00023136"/>
    </source>
</evidence>
<evidence type="ECO:0000256" key="6">
    <source>
        <dbReference type="ARBA" id="ARBA00022679"/>
    </source>
</evidence>
<keyword evidence="6" id="KW-0808">Transferase</keyword>
<evidence type="ECO:0000256" key="11">
    <source>
        <dbReference type="ARBA" id="ARBA00024899"/>
    </source>
</evidence>
<comment type="function">
    <text evidence="11">Participates in the formation of the lipid-linked precursor oligosaccharide for N-glycosylation. Involved in assembling the dolichol-pyrophosphate-GlcNAc(2)-Man(5) intermediate on the cytoplasmic surface of the ER.</text>
</comment>
<feature type="domain" description="Glycosyl transferase family 1" evidence="17">
    <location>
        <begin position="303"/>
        <end position="456"/>
    </location>
</feature>
<evidence type="ECO:0000256" key="5">
    <source>
        <dbReference type="ARBA" id="ARBA00022676"/>
    </source>
</evidence>
<dbReference type="PANTHER" id="PTHR13036">
    <property type="entry name" value="BETA1,4 MANNOSYLTRANSFERASE"/>
    <property type="match status" value="1"/>
</dbReference>
<dbReference type="Gene3D" id="3.40.50.2000">
    <property type="entry name" value="Glycogen Phosphorylase B"/>
    <property type="match status" value="1"/>
</dbReference>
<reference evidence="18" key="1">
    <citation type="submission" date="2021-06" db="EMBL/GenBank/DDBJ databases">
        <authorList>
            <person name="Kallberg Y."/>
            <person name="Tangrot J."/>
            <person name="Rosling A."/>
        </authorList>
    </citation>
    <scope>NUCLEOTIDE SEQUENCE</scope>
    <source>
        <strain evidence="18">IA702</strain>
    </source>
</reference>
<evidence type="ECO:0000313" key="18">
    <source>
        <dbReference type="EMBL" id="CAG8493997.1"/>
    </source>
</evidence>
<keyword evidence="10 16" id="KW-0472">Membrane</keyword>
<evidence type="ECO:0000256" key="14">
    <source>
        <dbReference type="ARBA" id="ARBA00033088"/>
    </source>
</evidence>
<comment type="pathway">
    <text evidence="2">Protein modification; protein glycosylation.</text>
</comment>
<evidence type="ECO:0000256" key="8">
    <source>
        <dbReference type="ARBA" id="ARBA00022824"/>
    </source>
</evidence>
<evidence type="ECO:0000256" key="15">
    <source>
        <dbReference type="ARBA" id="ARBA00045071"/>
    </source>
</evidence>
<evidence type="ECO:0000313" key="19">
    <source>
        <dbReference type="Proteomes" id="UP000789572"/>
    </source>
</evidence>
<organism evidence="18 19">
    <name type="scientific">Paraglomus occultum</name>
    <dbReference type="NCBI Taxonomy" id="144539"/>
    <lineage>
        <taxon>Eukaryota</taxon>
        <taxon>Fungi</taxon>
        <taxon>Fungi incertae sedis</taxon>
        <taxon>Mucoromycota</taxon>
        <taxon>Glomeromycotina</taxon>
        <taxon>Glomeromycetes</taxon>
        <taxon>Paraglomerales</taxon>
        <taxon>Paraglomeraceae</taxon>
        <taxon>Paraglomus</taxon>
    </lineage>
</organism>
<dbReference type="EC" id="2.4.1.142" evidence="3"/>
<dbReference type="SUPFAM" id="SSF53756">
    <property type="entry name" value="UDP-Glycosyltransferase/glycogen phosphorylase"/>
    <property type="match status" value="1"/>
</dbReference>
<protein>
    <recommendedName>
        <fullName evidence="4">Chitobiosyldiphosphodolichol beta-mannosyltransferase</fullName>
        <ecNumber evidence="3">2.4.1.142</ecNumber>
    </recommendedName>
    <alternativeName>
        <fullName evidence="13">Beta-1,4-mannosyltransferase</fullName>
    </alternativeName>
    <alternativeName>
        <fullName evidence="14">GDP-Man:GlcNAc2-PP-dolichol mannosyltransferase</fullName>
    </alternativeName>
    <alternativeName>
        <fullName evidence="12">GDP-mannose-dolichol diphosphochitobiose mannosyltransferase</fullName>
    </alternativeName>
</protein>
<name>A0A9N8ZED9_9GLOM</name>
<dbReference type="GO" id="GO:0004578">
    <property type="term" value="F:chitobiosyldiphosphodolichol beta-mannosyltransferase activity"/>
    <property type="evidence" value="ECO:0007669"/>
    <property type="project" value="UniProtKB-EC"/>
</dbReference>
<feature type="transmembrane region" description="Helical" evidence="16">
    <location>
        <begin position="12"/>
        <end position="31"/>
    </location>
</feature>
<evidence type="ECO:0000256" key="3">
    <source>
        <dbReference type="ARBA" id="ARBA00012611"/>
    </source>
</evidence>
<dbReference type="PANTHER" id="PTHR13036:SF0">
    <property type="entry name" value="CHITOBIOSYLDIPHOSPHODOLICHOL BETA-MANNOSYLTRANSFERASE"/>
    <property type="match status" value="1"/>
</dbReference>
<comment type="catalytic activity">
    <reaction evidence="15">
        <text>an N,N'-diacetylchitobiosyl-diphospho-di-trans,poly-cis-dolichol + GDP-alpha-D-mannose = a beta-D-Man-(1-&gt;4)-beta-D-GlcNAc-(1-&gt;4)-alpha-D-GlcNAc-diphospho-di-trans,poly-cis-dolichol + GDP + H(+)</text>
        <dbReference type="Rhea" id="RHEA:13865"/>
        <dbReference type="Rhea" id="RHEA-COMP:19510"/>
        <dbReference type="Rhea" id="RHEA-COMP:19511"/>
        <dbReference type="ChEBI" id="CHEBI:15378"/>
        <dbReference type="ChEBI" id="CHEBI:57269"/>
        <dbReference type="ChEBI" id="CHEBI:57527"/>
        <dbReference type="ChEBI" id="CHEBI:58189"/>
        <dbReference type="ChEBI" id="CHEBI:58472"/>
        <dbReference type="EC" id="2.4.1.142"/>
    </reaction>
    <physiologicalReaction direction="left-to-right" evidence="15">
        <dbReference type="Rhea" id="RHEA:13866"/>
    </physiologicalReaction>
</comment>
<evidence type="ECO:0000256" key="13">
    <source>
        <dbReference type="ARBA" id="ARBA00031566"/>
    </source>
</evidence>
<proteinExistence type="predicted"/>
<dbReference type="Pfam" id="PF00534">
    <property type="entry name" value="Glycos_transf_1"/>
    <property type="match status" value="1"/>
</dbReference>
<keyword evidence="19" id="KW-1185">Reference proteome</keyword>
<evidence type="ECO:0000256" key="4">
    <source>
        <dbReference type="ARBA" id="ARBA00015841"/>
    </source>
</evidence>
<evidence type="ECO:0000256" key="2">
    <source>
        <dbReference type="ARBA" id="ARBA00004922"/>
    </source>
</evidence>
<keyword evidence="8" id="KW-0256">Endoplasmic reticulum</keyword>
<keyword evidence="5" id="KW-0328">Glycosyltransferase</keyword>
<dbReference type="EMBL" id="CAJVPJ010000200">
    <property type="protein sequence ID" value="CAG8493997.1"/>
    <property type="molecule type" value="Genomic_DNA"/>
</dbReference>
<dbReference type="Proteomes" id="UP000789572">
    <property type="component" value="Unassembled WGS sequence"/>
</dbReference>
<dbReference type="AlphaFoldDB" id="A0A9N8ZED9"/>
<evidence type="ECO:0000256" key="1">
    <source>
        <dbReference type="ARBA" id="ARBA00004389"/>
    </source>
</evidence>
<sequence>MTDLPISETTLLAIFTFVLVFIRGVSLYINFRQDANLRPRTPHVTLVVLGDIGRSPRMQYHALNFARNECWVDFVGFDGAKPLNSIIEHPSIKLHYIPHPWKLPAYLPKALYLVVAAFKVYFQLVILYWTLLFRIKSPDFVLVQNPPAIPTLAIVQFVCWLRQTNLIVDWHNFGYTILAMRLGQNSRVVKFAKWYEKFWGRRAHAHLAVSSAMHRELLYKWEVDGIITTFYDRPPAHFRRLKIKEIHKFLKRINIEETITSQSISSSSFLPPSSPNTTLLTTEVVDTSSEAPSYRYRIDRPILIVSSTSWTADEDFSILIDAAKRYDDAAEQSAGKDTFPKLLFVITGKGPLRDKYMEEISRLTLKNARIVSLWLEAEDYPLLLGSADLGVCLHKSSSGMDLPMKVIDMFGCGLPVCAVHYECLNELVKHKKNGLVFKDAGQLTQQIIDLFKNYPVNADVLDSMREEIENFRKENSENQWDLALLPILAAGGVNNNNSSANSN</sequence>
<keyword evidence="7 16" id="KW-0812">Transmembrane</keyword>
<comment type="caution">
    <text evidence="18">The sequence shown here is derived from an EMBL/GenBank/DDBJ whole genome shotgun (WGS) entry which is preliminary data.</text>
</comment>
<evidence type="ECO:0000256" key="16">
    <source>
        <dbReference type="SAM" id="Phobius"/>
    </source>
</evidence>
<dbReference type="InterPro" id="IPR001296">
    <property type="entry name" value="Glyco_trans_1"/>
</dbReference>
<accession>A0A9N8ZED9</accession>